<feature type="compositionally biased region" description="Low complexity" evidence="1">
    <location>
        <begin position="165"/>
        <end position="179"/>
    </location>
</feature>
<reference evidence="3 4" key="1">
    <citation type="submission" date="2020-01" db="EMBL/GenBank/DDBJ databases">
        <authorList>
            <person name="Gupta K D."/>
        </authorList>
    </citation>
    <scope>NUCLEOTIDE SEQUENCE [LARGE SCALE GENOMIC DNA]</scope>
</reference>
<protein>
    <recommendedName>
        <fullName evidence="2">INO80 complex subunit B-like conserved region domain-containing protein</fullName>
    </recommendedName>
</protein>
<evidence type="ECO:0000259" key="2">
    <source>
        <dbReference type="SMART" id="SM01406"/>
    </source>
</evidence>
<feature type="region of interest" description="Disordered" evidence="1">
    <location>
        <begin position="49"/>
        <end position="304"/>
    </location>
</feature>
<dbReference type="EMBL" id="CACVBS010000071">
    <property type="protein sequence ID" value="CAA7268899.1"/>
    <property type="molecule type" value="Genomic_DNA"/>
</dbReference>
<feature type="compositionally biased region" description="Acidic residues" evidence="1">
    <location>
        <begin position="66"/>
        <end position="107"/>
    </location>
</feature>
<organism evidence="3 4">
    <name type="scientific">Cyclocybe aegerita</name>
    <name type="common">Black poplar mushroom</name>
    <name type="synonym">Agrocybe aegerita</name>
    <dbReference type="NCBI Taxonomy" id="1973307"/>
    <lineage>
        <taxon>Eukaryota</taxon>
        <taxon>Fungi</taxon>
        <taxon>Dikarya</taxon>
        <taxon>Basidiomycota</taxon>
        <taxon>Agaricomycotina</taxon>
        <taxon>Agaricomycetes</taxon>
        <taxon>Agaricomycetidae</taxon>
        <taxon>Agaricales</taxon>
        <taxon>Agaricineae</taxon>
        <taxon>Bolbitiaceae</taxon>
        <taxon>Cyclocybe</taxon>
    </lineage>
</organism>
<feature type="compositionally biased region" description="Polar residues" evidence="1">
    <location>
        <begin position="194"/>
        <end position="204"/>
    </location>
</feature>
<feature type="compositionally biased region" description="Basic and acidic residues" evidence="1">
    <location>
        <begin position="217"/>
        <end position="243"/>
    </location>
</feature>
<comment type="caution">
    <text evidence="3">The sequence shown here is derived from an EMBL/GenBank/DDBJ whole genome shotgun (WGS) entry which is preliminary data.</text>
</comment>
<evidence type="ECO:0000256" key="1">
    <source>
        <dbReference type="SAM" id="MobiDB-lite"/>
    </source>
</evidence>
<accession>A0A8S0VTQ5</accession>
<keyword evidence="4" id="KW-1185">Reference proteome</keyword>
<dbReference type="GO" id="GO:0031011">
    <property type="term" value="C:Ino80 complex"/>
    <property type="evidence" value="ECO:0007669"/>
    <property type="project" value="InterPro"/>
</dbReference>
<feature type="compositionally biased region" description="Acidic residues" evidence="1">
    <location>
        <begin position="286"/>
        <end position="304"/>
    </location>
</feature>
<feature type="region of interest" description="Disordered" evidence="1">
    <location>
        <begin position="1"/>
        <end position="20"/>
    </location>
</feature>
<dbReference type="AlphaFoldDB" id="A0A8S0VTQ5"/>
<dbReference type="InterPro" id="IPR006880">
    <property type="entry name" value="INO80B_C"/>
</dbReference>
<dbReference type="SMART" id="SM01406">
    <property type="entry name" value="PAPA-1"/>
    <property type="match status" value="1"/>
</dbReference>
<evidence type="ECO:0000313" key="3">
    <source>
        <dbReference type="EMBL" id="CAA7268899.1"/>
    </source>
</evidence>
<dbReference type="Proteomes" id="UP000467700">
    <property type="component" value="Unassembled WGS sequence"/>
</dbReference>
<dbReference type="OrthoDB" id="2021186at2759"/>
<dbReference type="PANTHER" id="PTHR21561">
    <property type="entry name" value="INO80 COMPLEX SUBUNIT B"/>
    <property type="match status" value="1"/>
</dbReference>
<dbReference type="GO" id="GO:0006338">
    <property type="term" value="P:chromatin remodeling"/>
    <property type="evidence" value="ECO:0007669"/>
    <property type="project" value="InterPro"/>
</dbReference>
<feature type="domain" description="INO80 complex subunit B-like conserved region" evidence="2">
    <location>
        <begin position="216"/>
        <end position="327"/>
    </location>
</feature>
<sequence length="412" mass="45484">MEGHGSALADHPPAPISGPEKGLFSSDTLLNTPLFPCLLQFSNIMSRPMKLKDDGTQSGSVADMQMESEEEEEQVDVEVEDDEQEGEDVEEEDDEDGDVDEESEEEPPPPPRLKITLKLPPTNASSNGTATPDDPEMEYPAYKRTPKRRAKARVIEDADVESEDPMSPSESDEGSSLPSVRPMTTRQAVLASVVDSSHVSLNEGTRSKKQPLNETELALRREETARKRKNLSEKRLEDEKAETINRLLKKQSRPRNKRNNTADDRSPMPTASGSRTPKVKAKAQDGEEGEGEDEEDEDAMDVDQQIEEVKPVMYRWVSSLREVPVEGNGTEKRMEVALTFSVPETLFPPPPPPVAPEVAPEVDAQAEKERAARGPGVCAIAGCGKPRKYRLPRDWTIGACDSIHLRVLANQA</sequence>
<proteinExistence type="predicted"/>
<dbReference type="InterPro" id="IPR029523">
    <property type="entry name" value="INO80B/Ies2"/>
</dbReference>
<dbReference type="PANTHER" id="PTHR21561:SF12">
    <property type="entry name" value="INO80 COMPLEX SUBUNIT B"/>
    <property type="match status" value="1"/>
</dbReference>
<evidence type="ECO:0000313" key="4">
    <source>
        <dbReference type="Proteomes" id="UP000467700"/>
    </source>
</evidence>
<gene>
    <name evidence="3" type="ORF">AAE3_LOCUS11077</name>
</gene>
<name>A0A8S0VTQ5_CYCAE</name>
<dbReference type="Pfam" id="PF04795">
    <property type="entry name" value="PAPA-1"/>
    <property type="match status" value="1"/>
</dbReference>
<feature type="compositionally biased region" description="Basic residues" evidence="1">
    <location>
        <begin position="247"/>
        <end position="258"/>
    </location>
</feature>